<keyword evidence="4 7" id="KW-0812">Transmembrane</keyword>
<evidence type="ECO:0000256" key="5">
    <source>
        <dbReference type="ARBA" id="ARBA00022989"/>
    </source>
</evidence>
<feature type="transmembrane region" description="Helical" evidence="7">
    <location>
        <begin position="118"/>
        <end position="141"/>
    </location>
</feature>
<dbReference type="EMBL" id="CP097899">
    <property type="protein sequence ID" value="URN94619.1"/>
    <property type="molecule type" value="Genomic_DNA"/>
</dbReference>
<accession>A0A9J6ZEL6</accession>
<dbReference type="Proteomes" id="UP001056756">
    <property type="component" value="Chromosome"/>
</dbReference>
<evidence type="ECO:0000256" key="2">
    <source>
        <dbReference type="ARBA" id="ARBA00007977"/>
    </source>
</evidence>
<evidence type="ECO:0000256" key="6">
    <source>
        <dbReference type="ARBA" id="ARBA00023136"/>
    </source>
</evidence>
<feature type="transmembrane region" description="Helical" evidence="7">
    <location>
        <begin position="31"/>
        <end position="52"/>
    </location>
</feature>
<sequence>MTIRKLYGILLPTSLAVIAYAFSYVPGLTLIGPLPIAILLAVLFRNFIYNAAKWQDGIDFSSKILLRIAIVLYGVRLNFILLFQEGLSLIGTAVIVIACTFTIVLLLAKWLKVEQSIALLLATGTAICGAAAIGAVSPIIKSNKSDIALSAALIAIVGTLFALGAPLAEQWIHLSPEQYGTWVGYSAHEIAHAALAGDYFGNDSLANAFMAKLSRVFLLFPVTIIFTWWMNRKTKGATAKASFPYFIIGFIIVSLISTAGFYVGFMNEAIQTSISSFATFLLAVSMAALGLSIDLRSLTKKAIKPLLLLIVASISLYGLTLLLV</sequence>
<evidence type="ECO:0000313" key="8">
    <source>
        <dbReference type="EMBL" id="URN94619.1"/>
    </source>
</evidence>
<keyword evidence="3" id="KW-1003">Cell membrane</keyword>
<dbReference type="AlphaFoldDB" id="A0A9J6ZEL6"/>
<feature type="transmembrane region" description="Helical" evidence="7">
    <location>
        <begin position="305"/>
        <end position="323"/>
    </location>
</feature>
<keyword evidence="6 7" id="KW-0472">Membrane</keyword>
<comment type="subcellular location">
    <subcellularLocation>
        <location evidence="1">Cell membrane</location>
        <topology evidence="1">Multi-pass membrane protein</topology>
    </subcellularLocation>
</comment>
<feature type="transmembrane region" description="Helical" evidence="7">
    <location>
        <begin position="269"/>
        <end position="293"/>
    </location>
</feature>
<feature type="transmembrane region" description="Helical" evidence="7">
    <location>
        <begin position="89"/>
        <end position="111"/>
    </location>
</feature>
<evidence type="ECO:0000313" key="9">
    <source>
        <dbReference type="Proteomes" id="UP001056756"/>
    </source>
</evidence>
<dbReference type="PANTHER" id="PTHR30106:SF2">
    <property type="entry name" value="UPF0324 INNER MEMBRANE PROTEIN YEIH"/>
    <property type="match status" value="1"/>
</dbReference>
<feature type="transmembrane region" description="Helical" evidence="7">
    <location>
        <begin position="147"/>
        <end position="167"/>
    </location>
</feature>
<dbReference type="InterPro" id="IPR018383">
    <property type="entry name" value="UPF0324_pro"/>
</dbReference>
<feature type="transmembrane region" description="Helical" evidence="7">
    <location>
        <begin position="213"/>
        <end position="231"/>
    </location>
</feature>
<organism evidence="8 9">
    <name type="scientific">Candidatus Pristimantibacillus lignocellulolyticus</name>
    <dbReference type="NCBI Taxonomy" id="2994561"/>
    <lineage>
        <taxon>Bacteria</taxon>
        <taxon>Bacillati</taxon>
        <taxon>Bacillota</taxon>
        <taxon>Bacilli</taxon>
        <taxon>Bacillales</taxon>
        <taxon>Paenibacillaceae</taxon>
        <taxon>Candidatus Pristimantibacillus</taxon>
    </lineage>
</organism>
<keyword evidence="5 7" id="KW-1133">Transmembrane helix</keyword>
<comment type="similarity">
    <text evidence="2">Belongs to the UPF0324 family.</text>
</comment>
<name>A0A9J6ZEL6_9BACL</name>
<evidence type="ECO:0000256" key="7">
    <source>
        <dbReference type="SAM" id="Phobius"/>
    </source>
</evidence>
<evidence type="ECO:0000256" key="3">
    <source>
        <dbReference type="ARBA" id="ARBA00022475"/>
    </source>
</evidence>
<evidence type="ECO:0000256" key="4">
    <source>
        <dbReference type="ARBA" id="ARBA00022692"/>
    </source>
</evidence>
<protein>
    <submittedName>
        <fullName evidence="8">Sulfate exporter family transporter</fullName>
    </submittedName>
</protein>
<dbReference type="GO" id="GO:0005886">
    <property type="term" value="C:plasma membrane"/>
    <property type="evidence" value="ECO:0007669"/>
    <property type="project" value="UniProtKB-SubCell"/>
</dbReference>
<dbReference type="Pfam" id="PF03601">
    <property type="entry name" value="Cons_hypoth698"/>
    <property type="match status" value="1"/>
</dbReference>
<feature type="transmembrane region" description="Helical" evidence="7">
    <location>
        <begin position="243"/>
        <end position="263"/>
    </location>
</feature>
<gene>
    <name evidence="8" type="ORF">NAG76_22850</name>
</gene>
<evidence type="ECO:0000256" key="1">
    <source>
        <dbReference type="ARBA" id="ARBA00004651"/>
    </source>
</evidence>
<proteinExistence type="inferred from homology"/>
<dbReference type="PANTHER" id="PTHR30106">
    <property type="entry name" value="INNER MEMBRANE PROTEIN YEIH-RELATED"/>
    <property type="match status" value="1"/>
</dbReference>
<dbReference type="KEGG" id="plig:NAG76_22850"/>
<reference evidence="8" key="1">
    <citation type="submission" date="2022-05" db="EMBL/GenBank/DDBJ databases">
        <title>Novel bacterial taxa in a minimal lignocellulolytic consortium and its capacity to transform plastics disclosed by genome-resolved metagenomics.</title>
        <authorList>
            <person name="Rodriguez C.A.D."/>
            <person name="Diaz-Garcia L."/>
            <person name="Herrera K."/>
            <person name="Tarazona N.A."/>
            <person name="Sproer C."/>
            <person name="Overmann J."/>
            <person name="Jimenez D.J."/>
        </authorList>
    </citation>
    <scope>NUCLEOTIDE SEQUENCE</scope>
    <source>
        <strain evidence="8">MAG5</strain>
    </source>
</reference>